<reference evidence="5" key="1">
    <citation type="submission" date="2022-12" db="EMBL/GenBank/DDBJ databases">
        <title>Reference genome sequencing for broad-spectrum identification of bacterial and archaeal isolates by mass spectrometry.</title>
        <authorList>
            <person name="Sekiguchi Y."/>
            <person name="Tourlousse D.M."/>
        </authorList>
    </citation>
    <scope>NUCLEOTIDE SEQUENCE</scope>
    <source>
        <strain evidence="5">ASRB1</strain>
    </source>
</reference>
<evidence type="ECO:0000256" key="1">
    <source>
        <dbReference type="ARBA" id="ARBA00010062"/>
    </source>
</evidence>
<protein>
    <recommendedName>
        <fullName evidence="4">Leucine-binding protein domain-containing protein</fullName>
    </recommendedName>
</protein>
<feature type="repeat" description="TPR" evidence="3">
    <location>
        <begin position="25"/>
        <end position="58"/>
    </location>
</feature>
<dbReference type="Pfam" id="PF13458">
    <property type="entry name" value="Peripla_BP_6"/>
    <property type="match status" value="1"/>
</dbReference>
<evidence type="ECO:0000256" key="2">
    <source>
        <dbReference type="ARBA" id="ARBA00022729"/>
    </source>
</evidence>
<keyword evidence="3" id="KW-0802">TPR repeat</keyword>
<gene>
    <name evidence="5" type="ORF">DAMNIGENAA_35820</name>
</gene>
<dbReference type="Proteomes" id="UP001144372">
    <property type="component" value="Unassembled WGS sequence"/>
</dbReference>
<evidence type="ECO:0000259" key="4">
    <source>
        <dbReference type="Pfam" id="PF13458"/>
    </source>
</evidence>
<dbReference type="PROSITE" id="PS50005">
    <property type="entry name" value="TPR"/>
    <property type="match status" value="1"/>
</dbReference>
<dbReference type="InterPro" id="IPR028082">
    <property type="entry name" value="Peripla_BP_I"/>
</dbReference>
<dbReference type="SUPFAM" id="SSF48452">
    <property type="entry name" value="TPR-like"/>
    <property type="match status" value="1"/>
</dbReference>
<dbReference type="Gene3D" id="1.25.40.10">
    <property type="entry name" value="Tetratricopeptide repeat domain"/>
    <property type="match status" value="1"/>
</dbReference>
<dbReference type="PANTHER" id="PTHR30483:SF6">
    <property type="entry name" value="PERIPLASMIC BINDING PROTEIN OF ABC TRANSPORTER FOR NATURAL AMINO ACIDS"/>
    <property type="match status" value="1"/>
</dbReference>
<organism evidence="5 6">
    <name type="scientific">Desulforhabdus amnigena</name>
    <dbReference type="NCBI Taxonomy" id="40218"/>
    <lineage>
        <taxon>Bacteria</taxon>
        <taxon>Pseudomonadati</taxon>
        <taxon>Thermodesulfobacteriota</taxon>
        <taxon>Syntrophobacteria</taxon>
        <taxon>Syntrophobacterales</taxon>
        <taxon>Syntrophobacteraceae</taxon>
        <taxon>Desulforhabdus</taxon>
    </lineage>
</organism>
<dbReference type="RefSeq" id="WP_281796355.1">
    <property type="nucleotide sequence ID" value="NZ_BSDR01000001.1"/>
</dbReference>
<evidence type="ECO:0000313" key="5">
    <source>
        <dbReference type="EMBL" id="GLI36149.1"/>
    </source>
</evidence>
<dbReference type="SUPFAM" id="SSF53822">
    <property type="entry name" value="Periplasmic binding protein-like I"/>
    <property type="match status" value="1"/>
</dbReference>
<dbReference type="AlphaFoldDB" id="A0A9W6LAC7"/>
<dbReference type="InterPro" id="IPR011990">
    <property type="entry name" value="TPR-like_helical_dom_sf"/>
</dbReference>
<sequence>MGNIPKAISTWERIAQTWPNNLVAAQSLYEIGHIYLQQRQPEQALKYYDYLIYTYPSWDGIHRARLDQLRAQWMTGKKKQVMKEASPLWEASSAHPEVQVELAEFMADNYGAEGDVETAFDWLTAGFAVARTPEEKKALTKAMNSLLKDRDMQTLNKLLKKNPNPFMQVFIDFRAAQIEMQQSPSEATRERLRTLLSQNASHPIAPFIQAALRGTAPEISLPLNPDRVGCLVPVNGPYANYGEMVLRGISLAKGDWNAQHFNEQVTLVIKDAQADPNIAVRSFEELVKTDGVLAVVGPLGSKAAKAVTSVADKLGVPLLSLTQREEDLNPDTFAVPLMLDNRELVRNLVQYCMERLHYTRFAALYPDDRYGQNLSKIFGEVVRELGGELMASVSYKDKSTDFKEPIQKLMTIAEKNAPPTGVQTTPFEALFIPDQVQTVSLIAPQLPYNNVVGVTLLGTNLWGEGPIVEAGGVYVEQAIFATPFYADSQAPRVRAFKERYQELYQSQPSYLEAQAYDALMLLLNARSALDPSSIDRYSLLQSLFQIHKFEGVAGVYSFTPDGNLTRSYQILQVINGELVPVSSP</sequence>
<feature type="domain" description="Leucine-binding protein" evidence="4">
    <location>
        <begin position="227"/>
        <end position="576"/>
    </location>
</feature>
<proteinExistence type="inferred from homology"/>
<dbReference type="PANTHER" id="PTHR30483">
    <property type="entry name" value="LEUCINE-SPECIFIC-BINDING PROTEIN"/>
    <property type="match status" value="1"/>
</dbReference>
<keyword evidence="2" id="KW-0732">Signal</keyword>
<name>A0A9W6LAC7_9BACT</name>
<accession>A0A9W6LAC7</accession>
<dbReference type="InterPro" id="IPR019734">
    <property type="entry name" value="TPR_rpt"/>
</dbReference>
<evidence type="ECO:0000313" key="6">
    <source>
        <dbReference type="Proteomes" id="UP001144372"/>
    </source>
</evidence>
<keyword evidence="6" id="KW-1185">Reference proteome</keyword>
<dbReference type="InterPro" id="IPR028081">
    <property type="entry name" value="Leu-bd"/>
</dbReference>
<dbReference type="Gene3D" id="3.40.50.2300">
    <property type="match status" value="2"/>
</dbReference>
<dbReference type="EMBL" id="BSDR01000001">
    <property type="protein sequence ID" value="GLI36149.1"/>
    <property type="molecule type" value="Genomic_DNA"/>
</dbReference>
<comment type="caution">
    <text evidence="5">The sequence shown here is derived from an EMBL/GenBank/DDBJ whole genome shotgun (WGS) entry which is preliminary data.</text>
</comment>
<comment type="similarity">
    <text evidence="1">Belongs to the leucine-binding protein family.</text>
</comment>
<evidence type="ECO:0000256" key="3">
    <source>
        <dbReference type="PROSITE-ProRule" id="PRU00339"/>
    </source>
</evidence>
<dbReference type="InterPro" id="IPR051010">
    <property type="entry name" value="BCAA_transport"/>
</dbReference>
<dbReference type="CDD" id="cd06339">
    <property type="entry name" value="PBP1_YraM_LppC_lipoprotein-like"/>
    <property type="match status" value="1"/>
</dbReference>